<organism evidence="1 2">
    <name type="scientific">Hymenobacter ruricola</name>
    <dbReference type="NCBI Taxonomy" id="2791023"/>
    <lineage>
        <taxon>Bacteria</taxon>
        <taxon>Pseudomonadati</taxon>
        <taxon>Bacteroidota</taxon>
        <taxon>Cytophagia</taxon>
        <taxon>Cytophagales</taxon>
        <taxon>Hymenobacteraceae</taxon>
        <taxon>Hymenobacter</taxon>
    </lineage>
</organism>
<gene>
    <name evidence="1" type="ORF">I2H31_09420</name>
</gene>
<protein>
    <submittedName>
        <fullName evidence="1">DUF2931 family protein</fullName>
    </submittedName>
</protein>
<keyword evidence="2" id="KW-1185">Reference proteome</keyword>
<reference evidence="1 2" key="1">
    <citation type="submission" date="2020-11" db="EMBL/GenBank/DDBJ databases">
        <authorList>
            <person name="Kim M.K."/>
        </authorList>
    </citation>
    <scope>NUCLEOTIDE SEQUENCE [LARGE SCALE GENOMIC DNA]</scope>
    <source>
        <strain evidence="1 2">BT662</strain>
    </source>
</reference>
<accession>A0ABS0I444</accession>
<dbReference type="InterPro" id="IPR021326">
    <property type="entry name" value="DUF2931"/>
</dbReference>
<sequence length="371" mass="40480">MNWTSRVLLVLFAGLAGLALHNYFRYAPGSRHRLRTFYDDAYGFPVYVNQLDFYPNEKPATGSANTKVVEIGPVGIDSSAVRANTPTGEWGRGPAGIDSELLPLPTVLAVNYTSVAEQRSYGGRVPLSRARFDSVLAHLNAQPALYQSMYAYPNNEPGFELQAGLGPGGLVVVWLLGEQYQVELARAHLPAVPTTWPKAAGVNPDAMYTEPGPPARSFAELRRQVGRAELAHLDSFPHTSPALLDSLGRRYRYRLRVLGQPLTPATLKASFLNNEQEPLPAPGGDAGVLSRAVPDAVQYTVAGAGLPTHERSTVFEPRETRRAFARVQAACTPGEVPELRLTASGEDVRVELRCRRLTVPLRRVITYVGPD</sequence>
<dbReference type="RefSeq" id="WP_196292772.1">
    <property type="nucleotide sequence ID" value="NZ_JADQDM010000003.1"/>
</dbReference>
<dbReference type="Pfam" id="PF11153">
    <property type="entry name" value="DUF2931"/>
    <property type="match status" value="1"/>
</dbReference>
<name>A0ABS0I444_9BACT</name>
<evidence type="ECO:0000313" key="1">
    <source>
        <dbReference type="EMBL" id="MBF9221324.1"/>
    </source>
</evidence>
<comment type="caution">
    <text evidence="1">The sequence shown here is derived from an EMBL/GenBank/DDBJ whole genome shotgun (WGS) entry which is preliminary data.</text>
</comment>
<dbReference type="EMBL" id="JADQDM010000003">
    <property type="protein sequence ID" value="MBF9221324.1"/>
    <property type="molecule type" value="Genomic_DNA"/>
</dbReference>
<evidence type="ECO:0000313" key="2">
    <source>
        <dbReference type="Proteomes" id="UP000618931"/>
    </source>
</evidence>
<dbReference type="Proteomes" id="UP000618931">
    <property type="component" value="Unassembled WGS sequence"/>
</dbReference>
<proteinExistence type="predicted"/>